<evidence type="ECO:0000313" key="2">
    <source>
        <dbReference type="Proteomes" id="UP001454036"/>
    </source>
</evidence>
<evidence type="ECO:0008006" key="3">
    <source>
        <dbReference type="Google" id="ProtNLM"/>
    </source>
</evidence>
<evidence type="ECO:0000313" key="1">
    <source>
        <dbReference type="EMBL" id="GAA0163474.1"/>
    </source>
</evidence>
<name>A0AAV3QHB5_LITER</name>
<dbReference type="EMBL" id="BAABME010021503">
    <property type="protein sequence ID" value="GAA0163474.1"/>
    <property type="molecule type" value="Genomic_DNA"/>
</dbReference>
<comment type="caution">
    <text evidence="1">The sequence shown here is derived from an EMBL/GenBank/DDBJ whole genome shotgun (WGS) entry which is preliminary data.</text>
</comment>
<dbReference type="PANTHER" id="PTHR11439:SF463">
    <property type="entry name" value="REVERSE TRANSCRIPTASE TY1_COPIA-TYPE DOMAIN-CONTAINING PROTEIN"/>
    <property type="match status" value="1"/>
</dbReference>
<dbReference type="Proteomes" id="UP001454036">
    <property type="component" value="Unassembled WGS sequence"/>
</dbReference>
<protein>
    <recommendedName>
        <fullName evidence="3">Polyprotein</fullName>
    </recommendedName>
</protein>
<sequence>MTCELTYAESTEYRRTIGALQYLAFIRPDIRFAVNKLTQFMHKPSSTHWVATKRLLRYLKHTIHHGLLLKKNAKPVFHVYSDADWAGKPDDRTSTSA</sequence>
<organism evidence="1 2">
    <name type="scientific">Lithospermum erythrorhizon</name>
    <name type="common">Purple gromwell</name>
    <name type="synonym">Lithospermum officinale var. erythrorhizon</name>
    <dbReference type="NCBI Taxonomy" id="34254"/>
    <lineage>
        <taxon>Eukaryota</taxon>
        <taxon>Viridiplantae</taxon>
        <taxon>Streptophyta</taxon>
        <taxon>Embryophyta</taxon>
        <taxon>Tracheophyta</taxon>
        <taxon>Spermatophyta</taxon>
        <taxon>Magnoliopsida</taxon>
        <taxon>eudicotyledons</taxon>
        <taxon>Gunneridae</taxon>
        <taxon>Pentapetalae</taxon>
        <taxon>asterids</taxon>
        <taxon>lamiids</taxon>
        <taxon>Boraginales</taxon>
        <taxon>Boraginaceae</taxon>
        <taxon>Boraginoideae</taxon>
        <taxon>Lithospermeae</taxon>
        <taxon>Lithospermum</taxon>
    </lineage>
</organism>
<proteinExistence type="predicted"/>
<gene>
    <name evidence="1" type="ORF">LIER_39605</name>
</gene>
<dbReference type="AlphaFoldDB" id="A0AAV3QHB5"/>
<dbReference type="PANTHER" id="PTHR11439">
    <property type="entry name" value="GAG-POL-RELATED RETROTRANSPOSON"/>
    <property type="match status" value="1"/>
</dbReference>
<accession>A0AAV3QHB5</accession>
<keyword evidence="2" id="KW-1185">Reference proteome</keyword>
<reference evidence="1 2" key="1">
    <citation type="submission" date="2024-01" db="EMBL/GenBank/DDBJ databases">
        <title>The complete chloroplast genome sequence of Lithospermum erythrorhizon: insights into the phylogenetic relationship among Boraginaceae species and the maternal lineages of purple gromwells.</title>
        <authorList>
            <person name="Okada T."/>
            <person name="Watanabe K."/>
        </authorList>
    </citation>
    <scope>NUCLEOTIDE SEQUENCE [LARGE SCALE GENOMIC DNA]</scope>
</reference>